<name>A0A7S9H925_ACIJO</name>
<dbReference type="EMBL" id="MT742181">
    <property type="protein sequence ID" value="QPG01444.1"/>
    <property type="molecule type" value="Genomic_DNA"/>
</dbReference>
<sequence length="53" mass="6440">MTIHAYYGDVSHLKNEQKMFEDLLTQLKLHWGNSEDWIYLFYNTMWSGQEIDV</sequence>
<gene>
    <name evidence="1" type="ORF">E10B_00130</name>
</gene>
<accession>A0A7S9H925</accession>
<dbReference type="RefSeq" id="WP_227555102.1">
    <property type="nucleotide sequence ID" value="NZ_MT742181.1"/>
</dbReference>
<evidence type="ECO:0000313" key="1">
    <source>
        <dbReference type="EMBL" id="QPG01444.1"/>
    </source>
</evidence>
<proteinExistence type="predicted"/>
<dbReference type="AlphaFoldDB" id="A0A7S9H925"/>
<protein>
    <submittedName>
        <fullName evidence="1">Uncharacterized protein</fullName>
    </submittedName>
</protein>
<organism evidence="1">
    <name type="scientific">Acinetobacter johnsonii</name>
    <dbReference type="NCBI Taxonomy" id="40214"/>
    <lineage>
        <taxon>Bacteria</taxon>
        <taxon>Pseudomonadati</taxon>
        <taxon>Pseudomonadota</taxon>
        <taxon>Gammaproteobacteria</taxon>
        <taxon>Moraxellales</taxon>
        <taxon>Moraxellaceae</taxon>
        <taxon>Acinetobacter</taxon>
    </lineage>
</organism>
<reference evidence="1" key="1">
    <citation type="submission" date="2020-07" db="EMBL/GenBank/DDBJ databases">
        <title>A novel family of multi-drug resistance mega-plasmids in Acinetobacter species.</title>
        <authorList>
            <person name="Ghaly T.M."/>
            <person name="Sajjad A."/>
            <person name="Tetu S.G."/>
            <person name="Gillings M.R."/>
        </authorList>
    </citation>
    <scope>NUCLEOTIDE SEQUENCE</scope>
    <source>
        <strain evidence="1">E10B</strain>
        <plasmid evidence="1">pR4WN_E10B</plasmid>
    </source>
</reference>
<geneLocation type="plasmid" evidence="1">
    <name>pR4WN_E10B</name>
</geneLocation>
<keyword evidence="1" id="KW-0614">Plasmid</keyword>